<accession>A0AAD9KPM0</accession>
<dbReference type="SMART" id="SM00132">
    <property type="entry name" value="LIM"/>
    <property type="match status" value="1"/>
</dbReference>
<keyword evidence="2 4" id="KW-0862">Zinc</keyword>
<keyword evidence="1 4" id="KW-0479">Metal-binding</keyword>
<reference evidence="7" key="1">
    <citation type="journal article" date="2023" name="Mol. Biol. Evol.">
        <title>Third-Generation Sequencing Reveals the Adaptive Role of the Epigenome in Three Deep-Sea Polychaetes.</title>
        <authorList>
            <person name="Perez M."/>
            <person name="Aroh O."/>
            <person name="Sun Y."/>
            <person name="Lan Y."/>
            <person name="Juniper S.K."/>
            <person name="Young C.R."/>
            <person name="Angers B."/>
            <person name="Qian P.Y."/>
        </authorList>
    </citation>
    <scope>NUCLEOTIDE SEQUENCE</scope>
    <source>
        <strain evidence="7">R07B-5</strain>
    </source>
</reference>
<evidence type="ECO:0000256" key="4">
    <source>
        <dbReference type="PROSITE-ProRule" id="PRU00125"/>
    </source>
</evidence>
<keyword evidence="8" id="KW-1185">Reference proteome</keyword>
<evidence type="ECO:0000256" key="1">
    <source>
        <dbReference type="ARBA" id="ARBA00022723"/>
    </source>
</evidence>
<evidence type="ECO:0000256" key="2">
    <source>
        <dbReference type="ARBA" id="ARBA00022833"/>
    </source>
</evidence>
<organism evidence="7 8">
    <name type="scientific">Ridgeia piscesae</name>
    <name type="common">Tubeworm</name>
    <dbReference type="NCBI Taxonomy" id="27915"/>
    <lineage>
        <taxon>Eukaryota</taxon>
        <taxon>Metazoa</taxon>
        <taxon>Spiralia</taxon>
        <taxon>Lophotrochozoa</taxon>
        <taxon>Annelida</taxon>
        <taxon>Polychaeta</taxon>
        <taxon>Sedentaria</taxon>
        <taxon>Canalipalpata</taxon>
        <taxon>Sabellida</taxon>
        <taxon>Siboglinidae</taxon>
        <taxon>Ridgeia</taxon>
    </lineage>
</organism>
<evidence type="ECO:0000259" key="6">
    <source>
        <dbReference type="PROSITE" id="PS50023"/>
    </source>
</evidence>
<feature type="domain" description="LIM zinc-binding" evidence="6">
    <location>
        <begin position="21"/>
        <end position="89"/>
    </location>
</feature>
<dbReference type="AlphaFoldDB" id="A0AAD9KPM0"/>
<dbReference type="SUPFAM" id="SSF54001">
    <property type="entry name" value="Cysteine proteinases"/>
    <property type="match status" value="1"/>
</dbReference>
<evidence type="ECO:0000313" key="8">
    <source>
        <dbReference type="Proteomes" id="UP001209878"/>
    </source>
</evidence>
<dbReference type="InterPro" id="IPR001781">
    <property type="entry name" value="Znf_LIM"/>
</dbReference>
<protein>
    <recommendedName>
        <fullName evidence="6">LIM zinc-binding domain-containing protein</fullName>
    </recommendedName>
</protein>
<gene>
    <name evidence="7" type="ORF">NP493_745g01002</name>
</gene>
<dbReference type="InterPro" id="IPR038765">
    <property type="entry name" value="Papain-like_cys_pep_sf"/>
</dbReference>
<dbReference type="EMBL" id="JAODUO010000745">
    <property type="protein sequence ID" value="KAK2175176.1"/>
    <property type="molecule type" value="Genomic_DNA"/>
</dbReference>
<evidence type="ECO:0000256" key="5">
    <source>
        <dbReference type="SAM" id="Coils"/>
    </source>
</evidence>
<dbReference type="Gene3D" id="2.10.110.10">
    <property type="entry name" value="Cysteine Rich Protein"/>
    <property type="match status" value="1"/>
</dbReference>
<dbReference type="PANTHER" id="PTHR47020">
    <property type="entry name" value="HILLARIN"/>
    <property type="match status" value="1"/>
</dbReference>
<sequence>MAAFAVLPNSLSKMFSRGDKSKCERCGERVYQVEKIGPVNEVVFHRQCFKCAVCGQHMTVKTYFTNQLEFGDKEIYCWTHSPRSALFGCDADAVGIQNALRTPGVPTPFSRPVLPTGHAPVIGGEAITIAHPVNVQSQLNRRYRQANGQQHCPDFVARKKSKIFDAQKQLEKLQRQDEDLLMETFRAERREEKKKIDQEVDEEWEERLKELTANFDADMEKRTGHKAKDEDRKAMSLNYAQKKKHLKENLSVKLKQATEAITLRLRKKERHDTSVMVQRHSEQMLNLLKEKQQEILQEIEAEMKDAADGDADAVDTAVILEEVTIVPVELPEIHPPNCRKRDLYYDAEVFKELDEYVFSVTEKEQSTFTDLVAELTGHCATDLKKARAIFRWITVKDLNVLEFVEGLEKDTPMGLLRGIKYGTETYHTLFMRLCSYAGLPCVEIKGHGKGIGYEPGMKIRERNFRNTWNAVLIAGNWWPVQCQVAARKVSVDMRAHVGPVARRTWRERVHYTYDDFYFLADPDEFIFQFRADDERLQLLQTPISLDQFERLPYVYSHFFNRGLEFQGSTQAVLYADDHGVAEVKLGGCKDKAFDYELWFADRERNSKSESNDAALERFVMHSLAEDRAVFRLQLPKSGSYILRVSLEENDQETHNRLLRFVCVLKVVCQKVVGNVHPLPNCASGEWGPSKGERHFGLKAMTHITGVVSVDNDLEMKFQLPRKLHFLCKLRMNGVEDSMLEKFVNFSVYDDILTVKVKPPQAGQYGLDIYARPEDADDDMFAHACKYLLNVTRVNTITIDLTNEQSRCSLKDNRGSNDLFQLFDVDAVPHLYPTKTKIDKGILVVEIGLSEAVQLSHSLMREPDEDCRKLVSIKSNAKKVKFSLSFHQEGVYLFAVTARKTTDPGRDAANICNYIIRYALEKSGSTLNRKIGILPSRK</sequence>
<dbReference type="Proteomes" id="UP001209878">
    <property type="component" value="Unassembled WGS sequence"/>
</dbReference>
<dbReference type="Pfam" id="PF00412">
    <property type="entry name" value="LIM"/>
    <property type="match status" value="1"/>
</dbReference>
<feature type="coiled-coil region" evidence="5">
    <location>
        <begin position="240"/>
        <end position="309"/>
    </location>
</feature>
<name>A0AAD9KPM0_RIDPI</name>
<keyword evidence="3 4" id="KW-0440">LIM domain</keyword>
<dbReference type="PROSITE" id="PS50023">
    <property type="entry name" value="LIM_DOMAIN_2"/>
    <property type="match status" value="1"/>
</dbReference>
<dbReference type="GO" id="GO:0046872">
    <property type="term" value="F:metal ion binding"/>
    <property type="evidence" value="ECO:0007669"/>
    <property type="project" value="UniProtKB-KW"/>
</dbReference>
<dbReference type="InterPro" id="IPR056564">
    <property type="entry name" value="Ig-like_KY"/>
</dbReference>
<dbReference type="PANTHER" id="PTHR47020:SF1">
    <property type="entry name" value="HILLARIN"/>
    <property type="match status" value="1"/>
</dbReference>
<feature type="coiled-coil region" evidence="5">
    <location>
        <begin position="156"/>
        <end position="202"/>
    </location>
</feature>
<proteinExistence type="predicted"/>
<comment type="caution">
    <text evidence="7">The sequence shown here is derived from an EMBL/GenBank/DDBJ whole genome shotgun (WGS) entry which is preliminary data.</text>
</comment>
<evidence type="ECO:0000313" key="7">
    <source>
        <dbReference type="EMBL" id="KAK2175176.1"/>
    </source>
</evidence>
<dbReference type="PROSITE" id="PS00478">
    <property type="entry name" value="LIM_DOMAIN_1"/>
    <property type="match status" value="1"/>
</dbReference>
<evidence type="ECO:0000256" key="3">
    <source>
        <dbReference type="ARBA" id="ARBA00023038"/>
    </source>
</evidence>
<keyword evidence="5" id="KW-0175">Coiled coil</keyword>
<dbReference type="Pfam" id="PF23265">
    <property type="entry name" value="Ig-like_KY"/>
    <property type="match status" value="2"/>
</dbReference>
<dbReference type="InterPro" id="IPR053041">
    <property type="entry name" value="Transglut-like_Superfamily_Mod"/>
</dbReference>